<evidence type="ECO:0000313" key="2">
    <source>
        <dbReference type="Proteomes" id="UP000735302"/>
    </source>
</evidence>
<keyword evidence="2" id="KW-1185">Reference proteome</keyword>
<protein>
    <submittedName>
        <fullName evidence="1">Uncharacterized protein</fullName>
    </submittedName>
</protein>
<gene>
    <name evidence="1" type="ORF">PoB_003062100</name>
</gene>
<name>A0AAV4A795_9GAST</name>
<proteinExistence type="predicted"/>
<organism evidence="1 2">
    <name type="scientific">Plakobranchus ocellatus</name>
    <dbReference type="NCBI Taxonomy" id="259542"/>
    <lineage>
        <taxon>Eukaryota</taxon>
        <taxon>Metazoa</taxon>
        <taxon>Spiralia</taxon>
        <taxon>Lophotrochozoa</taxon>
        <taxon>Mollusca</taxon>
        <taxon>Gastropoda</taxon>
        <taxon>Heterobranchia</taxon>
        <taxon>Euthyneura</taxon>
        <taxon>Panpulmonata</taxon>
        <taxon>Sacoglossa</taxon>
        <taxon>Placobranchoidea</taxon>
        <taxon>Plakobranchidae</taxon>
        <taxon>Plakobranchus</taxon>
    </lineage>
</organism>
<sequence length="143" mass="16258">MPPSRHIFAVCVVSNFGSCKGTSTFPLRLQEDATGVKAFSPFRAALWENHRVPMHILRELRMKEIENLDVKSSQLYAPNLGSTTPFRLLVKYCRRLRRSRSTIMTRQRGEGSSSRATKCLSFHIPSRISSHPAERNVSSFGDY</sequence>
<dbReference type="Proteomes" id="UP000735302">
    <property type="component" value="Unassembled WGS sequence"/>
</dbReference>
<reference evidence="1 2" key="1">
    <citation type="journal article" date="2021" name="Elife">
        <title>Chloroplast acquisition without the gene transfer in kleptoplastic sea slugs, Plakobranchus ocellatus.</title>
        <authorList>
            <person name="Maeda T."/>
            <person name="Takahashi S."/>
            <person name="Yoshida T."/>
            <person name="Shimamura S."/>
            <person name="Takaki Y."/>
            <person name="Nagai Y."/>
            <person name="Toyoda A."/>
            <person name="Suzuki Y."/>
            <person name="Arimoto A."/>
            <person name="Ishii H."/>
            <person name="Satoh N."/>
            <person name="Nishiyama T."/>
            <person name="Hasebe M."/>
            <person name="Maruyama T."/>
            <person name="Minagawa J."/>
            <person name="Obokata J."/>
            <person name="Shigenobu S."/>
        </authorList>
    </citation>
    <scope>NUCLEOTIDE SEQUENCE [LARGE SCALE GENOMIC DNA]</scope>
</reference>
<evidence type="ECO:0000313" key="1">
    <source>
        <dbReference type="EMBL" id="GFO04116.1"/>
    </source>
</evidence>
<comment type="caution">
    <text evidence="1">The sequence shown here is derived from an EMBL/GenBank/DDBJ whole genome shotgun (WGS) entry which is preliminary data.</text>
</comment>
<dbReference type="EMBL" id="BLXT01003735">
    <property type="protein sequence ID" value="GFO04116.1"/>
    <property type="molecule type" value="Genomic_DNA"/>
</dbReference>
<dbReference type="AlphaFoldDB" id="A0AAV4A795"/>
<accession>A0AAV4A795</accession>